<comment type="similarity">
    <text evidence="1">Belongs to the Cdt1 family.</text>
</comment>
<feature type="region of interest" description="Disordered" evidence="4">
    <location>
        <begin position="1"/>
        <end position="21"/>
    </location>
</feature>
<dbReference type="AlphaFoldDB" id="A0A232F8G1"/>
<dbReference type="EMBL" id="NNAY01000772">
    <property type="protein sequence ID" value="OXU26597.1"/>
    <property type="molecule type" value="Genomic_DNA"/>
</dbReference>
<dbReference type="CDD" id="cd08674">
    <property type="entry name" value="Cdt1_m"/>
    <property type="match status" value="1"/>
</dbReference>
<dbReference type="GO" id="GO:0070182">
    <property type="term" value="F:DNA polymerase binding"/>
    <property type="evidence" value="ECO:0007669"/>
    <property type="project" value="TreeGrafter"/>
</dbReference>
<dbReference type="PANTHER" id="PTHR28637">
    <property type="entry name" value="DNA REPLICATION FACTOR CDT1"/>
    <property type="match status" value="1"/>
</dbReference>
<evidence type="ECO:0000259" key="5">
    <source>
        <dbReference type="SMART" id="SM01075"/>
    </source>
</evidence>
<feature type="coiled-coil region" evidence="3">
    <location>
        <begin position="206"/>
        <end position="234"/>
    </location>
</feature>
<keyword evidence="7" id="KW-1185">Reference proteome</keyword>
<dbReference type="PANTHER" id="PTHR28637:SF1">
    <property type="entry name" value="DNA REPLICATION FACTOR CDT1"/>
    <property type="match status" value="1"/>
</dbReference>
<dbReference type="Pfam" id="PF08839">
    <property type="entry name" value="CDT1"/>
    <property type="match status" value="1"/>
</dbReference>
<dbReference type="InterPro" id="IPR045173">
    <property type="entry name" value="Cdt1"/>
</dbReference>
<feature type="compositionally biased region" description="Low complexity" evidence="4">
    <location>
        <begin position="81"/>
        <end position="96"/>
    </location>
</feature>
<dbReference type="GO" id="GO:0000278">
    <property type="term" value="P:mitotic cell cycle"/>
    <property type="evidence" value="ECO:0007669"/>
    <property type="project" value="TreeGrafter"/>
</dbReference>
<keyword evidence="3" id="KW-0175">Coiled coil</keyword>
<proteinExistence type="inferred from homology"/>
<dbReference type="InterPro" id="IPR038090">
    <property type="entry name" value="Cdt1_C_WH_dom_sf"/>
</dbReference>
<organism evidence="6 7">
    <name type="scientific">Trichomalopsis sarcophagae</name>
    <dbReference type="NCBI Taxonomy" id="543379"/>
    <lineage>
        <taxon>Eukaryota</taxon>
        <taxon>Metazoa</taxon>
        <taxon>Ecdysozoa</taxon>
        <taxon>Arthropoda</taxon>
        <taxon>Hexapoda</taxon>
        <taxon>Insecta</taxon>
        <taxon>Pterygota</taxon>
        <taxon>Neoptera</taxon>
        <taxon>Endopterygota</taxon>
        <taxon>Hymenoptera</taxon>
        <taxon>Apocrita</taxon>
        <taxon>Proctotrupomorpha</taxon>
        <taxon>Chalcidoidea</taxon>
        <taxon>Pteromalidae</taxon>
        <taxon>Pteromalinae</taxon>
        <taxon>Trichomalopsis</taxon>
    </lineage>
</organism>
<name>A0A232F8G1_9HYME</name>
<dbReference type="GO" id="GO:0000076">
    <property type="term" value="P:DNA replication checkpoint signaling"/>
    <property type="evidence" value="ECO:0007669"/>
    <property type="project" value="TreeGrafter"/>
</dbReference>
<dbReference type="Proteomes" id="UP000215335">
    <property type="component" value="Unassembled WGS sequence"/>
</dbReference>
<dbReference type="OrthoDB" id="341730at2759"/>
<comment type="caution">
    <text evidence="6">The sequence shown here is derived from an EMBL/GenBank/DDBJ whole genome shotgun (WGS) entry which is preliminary data.</text>
</comment>
<sequence length="706" mass="81095">MSQQSVTAYFHTRKRRASEELRAKSKVLILDDNDRRQVLDLIPEDNSTRSSEHQTQPVKSNKSKMETKKDMVARNLQFDLSSKSSKSTSRSRATRANAKKTIVLEDGQTDIRETLLKVNKEIEEDRKVVEKLGCLSPKKSTKKRVTKTIKPSQAEEKIQEPAYFKTPTKESPMKNKDMSLDEIKAKITTSSRMAELRARINKFKSCEDKLEKLNQMQQDRKEQAKKNEERVKIKEFERIQLEIPVSPQKSLQSPNKFFSPTKTIQLSPKASPARRLLFEPKEAPASPVKGSPTKTPAYQKYQSLVDTEGKALALPYKYRFLAEIFRSIDTVAAMLYNRKESITFSKLRPAVQEFVRRDFTLEHLAKIKTIYPDAYHFQQTKMRDFGVNNTEKYELVVTPFAELEKEKSGRNTPDADNVLKSAQETIMGPSVMLERKRKFYNALLDLVKDEHEKFLRSLDPPMVIPKDKITRWHPEFDIEACKDIEKSELPKPPTQEKCATAKDVLEKAKIMFNNSSRMQKAIEMLADNRAKMDNATITNTELPGTTEPLRNVDISIVDTPPATPKTIKPSTNPLLKGIPLSLLEKVRAKQAAKAMEMMTRSMDQSKEAVMYARLPEMAKILRNIFVSEKKGVLPLEFAVKKLDDSYRTKLTLNDLEEHIRLISKLLPLWATIPVVRKVEYLKLAKDFDMTKVIKRLEVLADEKITK</sequence>
<dbReference type="Pfam" id="PF16679">
    <property type="entry name" value="CDT1_C"/>
    <property type="match status" value="1"/>
</dbReference>
<keyword evidence="2" id="KW-0131">Cell cycle</keyword>
<feature type="region of interest" description="Disordered" evidence="4">
    <location>
        <begin position="42"/>
        <end position="69"/>
    </location>
</feature>
<evidence type="ECO:0000256" key="3">
    <source>
        <dbReference type="SAM" id="Coils"/>
    </source>
</evidence>
<dbReference type="Gene3D" id="1.10.10.1420">
    <property type="entry name" value="DNA replication factor Cdt1, C-terminal WH domain"/>
    <property type="match status" value="1"/>
</dbReference>
<dbReference type="InterPro" id="IPR014939">
    <property type="entry name" value="CDT1_Gemini-bd-like"/>
</dbReference>
<feature type="region of interest" description="Disordered" evidence="4">
    <location>
        <begin position="77"/>
        <end position="96"/>
    </location>
</feature>
<dbReference type="InterPro" id="IPR032054">
    <property type="entry name" value="Cdt1_C"/>
</dbReference>
<evidence type="ECO:0000313" key="7">
    <source>
        <dbReference type="Proteomes" id="UP000215335"/>
    </source>
</evidence>
<feature type="domain" description="CDT1 Geminin-binding" evidence="5">
    <location>
        <begin position="314"/>
        <end position="491"/>
    </location>
</feature>
<protein>
    <recommendedName>
        <fullName evidence="5">CDT1 Geminin-binding domain-containing protein</fullName>
    </recommendedName>
</protein>
<gene>
    <name evidence="6" type="ORF">TSAR_006255</name>
</gene>
<dbReference type="GO" id="GO:0030174">
    <property type="term" value="P:regulation of DNA-templated DNA replication initiation"/>
    <property type="evidence" value="ECO:0007669"/>
    <property type="project" value="InterPro"/>
</dbReference>
<evidence type="ECO:0000256" key="2">
    <source>
        <dbReference type="ARBA" id="ARBA00023306"/>
    </source>
</evidence>
<dbReference type="SUPFAM" id="SSF46785">
    <property type="entry name" value="Winged helix' DNA-binding domain"/>
    <property type="match status" value="1"/>
</dbReference>
<evidence type="ECO:0000256" key="1">
    <source>
        <dbReference type="ARBA" id="ARBA00008356"/>
    </source>
</evidence>
<dbReference type="CDD" id="cd08767">
    <property type="entry name" value="Cdt1_c"/>
    <property type="match status" value="1"/>
</dbReference>
<dbReference type="STRING" id="543379.A0A232F8G1"/>
<evidence type="ECO:0000256" key="4">
    <source>
        <dbReference type="SAM" id="MobiDB-lite"/>
    </source>
</evidence>
<evidence type="ECO:0000313" key="6">
    <source>
        <dbReference type="EMBL" id="OXU26597.1"/>
    </source>
</evidence>
<dbReference type="GO" id="GO:0005634">
    <property type="term" value="C:nucleus"/>
    <property type="evidence" value="ECO:0007669"/>
    <property type="project" value="TreeGrafter"/>
</dbReference>
<reference evidence="6 7" key="1">
    <citation type="journal article" date="2017" name="Curr. Biol.">
        <title>The Evolution of Venom by Co-option of Single-Copy Genes.</title>
        <authorList>
            <person name="Martinson E.O."/>
            <person name="Mrinalini"/>
            <person name="Kelkar Y.D."/>
            <person name="Chang C.H."/>
            <person name="Werren J.H."/>
        </authorList>
    </citation>
    <scope>NUCLEOTIDE SEQUENCE [LARGE SCALE GENOMIC DNA]</scope>
    <source>
        <strain evidence="6 7">Alberta</strain>
        <tissue evidence="6">Whole body</tissue>
    </source>
</reference>
<dbReference type="SMART" id="SM01075">
    <property type="entry name" value="CDT1"/>
    <property type="match status" value="1"/>
</dbReference>
<dbReference type="GO" id="GO:0071163">
    <property type="term" value="P:DNA replication preinitiation complex assembly"/>
    <property type="evidence" value="ECO:0007669"/>
    <property type="project" value="InterPro"/>
</dbReference>
<dbReference type="GO" id="GO:0003677">
    <property type="term" value="F:DNA binding"/>
    <property type="evidence" value="ECO:0007669"/>
    <property type="project" value="InterPro"/>
</dbReference>
<accession>A0A232F8G1</accession>
<dbReference type="InterPro" id="IPR036390">
    <property type="entry name" value="WH_DNA-bd_sf"/>
</dbReference>